<comment type="caution">
    <text evidence="18">The sequence shown here is derived from an EMBL/GenBank/DDBJ whole genome shotgun (WGS) entry which is preliminary data.</text>
</comment>
<evidence type="ECO:0000256" key="10">
    <source>
        <dbReference type="ARBA" id="ARBA00023004"/>
    </source>
</evidence>
<dbReference type="SUPFAM" id="SSF51197">
    <property type="entry name" value="Clavaminate synthase-like"/>
    <property type="match status" value="1"/>
</dbReference>
<dbReference type="InterPro" id="IPR010376">
    <property type="entry name" value="GBBH-like_N"/>
</dbReference>
<dbReference type="PANTHER" id="PTHR10696">
    <property type="entry name" value="GAMMA-BUTYROBETAINE HYDROXYLASE-RELATED"/>
    <property type="match status" value="1"/>
</dbReference>
<dbReference type="Gene3D" id="3.60.130.10">
    <property type="entry name" value="Clavaminate synthase-like"/>
    <property type="match status" value="1"/>
</dbReference>
<reference evidence="18" key="1">
    <citation type="submission" date="2020-05" db="EMBL/GenBank/DDBJ databases">
        <title>Phylogenomic resolution of chytrid fungi.</title>
        <authorList>
            <person name="Stajich J.E."/>
            <person name="Amses K."/>
            <person name="Simmons R."/>
            <person name="Seto K."/>
            <person name="Myers J."/>
            <person name="Bonds A."/>
            <person name="Quandt C.A."/>
            <person name="Barry K."/>
            <person name="Liu P."/>
            <person name="Grigoriev I."/>
            <person name="Longcore J.E."/>
            <person name="James T.Y."/>
        </authorList>
    </citation>
    <scope>NUCLEOTIDE SEQUENCE</scope>
    <source>
        <strain evidence="18">JEL0476</strain>
    </source>
</reference>
<accession>A0AAD5TWX9</accession>
<evidence type="ECO:0000256" key="2">
    <source>
        <dbReference type="ARBA" id="ARBA00001961"/>
    </source>
</evidence>
<dbReference type="InterPro" id="IPR038492">
    <property type="entry name" value="GBBH-like_N_sf"/>
</dbReference>
<dbReference type="InterPro" id="IPR003819">
    <property type="entry name" value="TauD/TfdA-like"/>
</dbReference>
<dbReference type="GO" id="GO:0045329">
    <property type="term" value="P:carnitine biosynthetic process"/>
    <property type="evidence" value="ECO:0007669"/>
    <property type="project" value="UniProtKB-KW"/>
</dbReference>
<dbReference type="FunFam" id="3.30.2020.30:FF:000002">
    <property type="entry name" value="Putative gamma-butyrobetaine dioxygenase"/>
    <property type="match status" value="1"/>
</dbReference>
<keyword evidence="7" id="KW-0124">Carnitine biosynthesis</keyword>
<evidence type="ECO:0000256" key="5">
    <source>
        <dbReference type="ARBA" id="ARBA00012267"/>
    </source>
</evidence>
<feature type="domain" description="TauD/TfdA-like" evidence="16">
    <location>
        <begin position="219"/>
        <end position="392"/>
    </location>
</feature>
<proteinExistence type="inferred from homology"/>
<comment type="similarity">
    <text evidence="4">Belongs to the gamma-BBH/TMLD family.</text>
</comment>
<comment type="function">
    <text evidence="14">Converts trimethyllysine (TML) into hydroxytrimethyllysine (HTML).</text>
</comment>
<gene>
    <name evidence="18" type="ORF">HK099_007423</name>
</gene>
<evidence type="ECO:0000256" key="15">
    <source>
        <dbReference type="ARBA" id="ARBA00049334"/>
    </source>
</evidence>
<keyword evidence="8" id="KW-0223">Dioxygenase</keyword>
<dbReference type="InterPro" id="IPR042098">
    <property type="entry name" value="TauD-like_sf"/>
</dbReference>
<evidence type="ECO:0000259" key="17">
    <source>
        <dbReference type="Pfam" id="PF06155"/>
    </source>
</evidence>
<evidence type="ECO:0000256" key="6">
    <source>
        <dbReference type="ARBA" id="ARBA00022723"/>
    </source>
</evidence>
<comment type="cofactor">
    <cofactor evidence="1">
        <name>Fe(2+)</name>
        <dbReference type="ChEBI" id="CHEBI:29033"/>
    </cofactor>
</comment>
<evidence type="ECO:0000313" key="18">
    <source>
        <dbReference type="EMBL" id="KAJ3213364.1"/>
    </source>
</evidence>
<dbReference type="EMBL" id="JADGJW010000718">
    <property type="protein sequence ID" value="KAJ3213364.1"/>
    <property type="molecule type" value="Genomic_DNA"/>
</dbReference>
<dbReference type="PANTHER" id="PTHR10696:SF51">
    <property type="entry name" value="TRIMETHYLLYSINE DIOXYGENASE, MITOCHONDRIAL"/>
    <property type="match status" value="1"/>
</dbReference>
<protein>
    <recommendedName>
        <fullName evidence="5">trimethyllysine dioxygenase</fullName>
        <ecNumber evidence="5">1.14.11.8</ecNumber>
    </recommendedName>
    <alternativeName>
        <fullName evidence="12">Epsilon-trimethyllysine 2-oxoglutarate dioxygenase</fullName>
    </alternativeName>
    <alternativeName>
        <fullName evidence="11">TML hydroxylase</fullName>
    </alternativeName>
    <alternativeName>
        <fullName evidence="13">TML-alpha-ketoglutarate dioxygenase</fullName>
    </alternativeName>
</protein>
<comment type="catalytic activity">
    <reaction evidence="15">
        <text>N(6),N(6),N(6)-trimethyl-L-lysine + 2-oxoglutarate + O2 = (3S)-3-hydroxy-N(6),N(6),N(6)-trimethyl-L-lysine + succinate + CO2</text>
        <dbReference type="Rhea" id="RHEA:14181"/>
        <dbReference type="ChEBI" id="CHEBI:15379"/>
        <dbReference type="ChEBI" id="CHEBI:16526"/>
        <dbReference type="ChEBI" id="CHEBI:16810"/>
        <dbReference type="ChEBI" id="CHEBI:30031"/>
        <dbReference type="ChEBI" id="CHEBI:58100"/>
        <dbReference type="ChEBI" id="CHEBI:141499"/>
        <dbReference type="EC" id="1.14.11.8"/>
    </reaction>
</comment>
<feature type="domain" description="Gamma-butyrobetaine hydroxylase-like N-terminal" evidence="17">
    <location>
        <begin position="36"/>
        <end position="116"/>
    </location>
</feature>
<keyword evidence="6" id="KW-0479">Metal-binding</keyword>
<evidence type="ECO:0000256" key="13">
    <source>
        <dbReference type="ARBA" id="ARBA00032283"/>
    </source>
</evidence>
<dbReference type="Gene3D" id="3.30.2020.30">
    <property type="match status" value="1"/>
</dbReference>
<comment type="cofactor">
    <cofactor evidence="2">
        <name>L-ascorbate</name>
        <dbReference type="ChEBI" id="CHEBI:38290"/>
    </cofactor>
</comment>
<dbReference type="GO" id="GO:0046872">
    <property type="term" value="F:metal ion binding"/>
    <property type="evidence" value="ECO:0007669"/>
    <property type="project" value="UniProtKB-KW"/>
</dbReference>
<keyword evidence="19" id="KW-1185">Reference proteome</keyword>
<dbReference type="Pfam" id="PF06155">
    <property type="entry name" value="GBBH-like_N"/>
    <property type="match status" value="1"/>
</dbReference>
<keyword evidence="10" id="KW-0408">Iron</keyword>
<keyword evidence="9" id="KW-0560">Oxidoreductase</keyword>
<evidence type="ECO:0000256" key="8">
    <source>
        <dbReference type="ARBA" id="ARBA00022964"/>
    </source>
</evidence>
<evidence type="ECO:0000256" key="14">
    <source>
        <dbReference type="ARBA" id="ARBA00046008"/>
    </source>
</evidence>
<evidence type="ECO:0000256" key="12">
    <source>
        <dbReference type="ARBA" id="ARBA00031778"/>
    </source>
</evidence>
<organism evidence="18 19">
    <name type="scientific">Clydaea vesicula</name>
    <dbReference type="NCBI Taxonomy" id="447962"/>
    <lineage>
        <taxon>Eukaryota</taxon>
        <taxon>Fungi</taxon>
        <taxon>Fungi incertae sedis</taxon>
        <taxon>Chytridiomycota</taxon>
        <taxon>Chytridiomycota incertae sedis</taxon>
        <taxon>Chytridiomycetes</taxon>
        <taxon>Lobulomycetales</taxon>
        <taxon>Lobulomycetaceae</taxon>
        <taxon>Clydaea</taxon>
    </lineage>
</organism>
<dbReference type="GO" id="GO:0050353">
    <property type="term" value="F:trimethyllysine dioxygenase activity"/>
    <property type="evidence" value="ECO:0007669"/>
    <property type="project" value="UniProtKB-EC"/>
</dbReference>
<comment type="pathway">
    <text evidence="3">Amine and polyamine biosynthesis; carnitine biosynthesis.</text>
</comment>
<evidence type="ECO:0000259" key="16">
    <source>
        <dbReference type="Pfam" id="PF02668"/>
    </source>
</evidence>
<sequence>MRNLDVPRHSICRSFTSTSKNVDLKKKIKIDSEKIENNLITLKFSDNFLANYQYFWLRDHCQCEICYHTVTKQRLLNTFKIPLDITPKTVGVHNDGVTIIWNNDNHESNYSIDWLRKHSYSPKLPLVMKQNTSIFDQKLIYWDSRFKIPSVSYQEVMETDEGVLKWLNNIRSTAEDLLKHPFILSCETNFDKNLLKKSLEYRLKKNDKKVEVVTKRKFWDFTADLSHEDTAYTNLALSAHTDTTYFTDPIGVQIFHLLRHDGNGGKSLYVDGFHCANILKKKFPMHYETLSTLKINGKIGNFNAFQNFSIFEHDKNNNDKLTMDNLVRIKFNNDDRDITDFNEADTEKFYLALREWMKIVYNENNELWINLKPGTVIAMNNWRVFHGRSSFDGIVV</sequence>
<dbReference type="InterPro" id="IPR050411">
    <property type="entry name" value="AlphaKG_dependent_hydroxylases"/>
</dbReference>
<evidence type="ECO:0000256" key="11">
    <source>
        <dbReference type="ARBA" id="ARBA00030363"/>
    </source>
</evidence>
<evidence type="ECO:0000256" key="3">
    <source>
        <dbReference type="ARBA" id="ARBA00005022"/>
    </source>
</evidence>
<dbReference type="Pfam" id="PF02668">
    <property type="entry name" value="TauD"/>
    <property type="match status" value="1"/>
</dbReference>
<evidence type="ECO:0000256" key="9">
    <source>
        <dbReference type="ARBA" id="ARBA00023002"/>
    </source>
</evidence>
<dbReference type="EC" id="1.14.11.8" evidence="5"/>
<evidence type="ECO:0000313" key="19">
    <source>
        <dbReference type="Proteomes" id="UP001211065"/>
    </source>
</evidence>
<dbReference type="GO" id="GO:0005739">
    <property type="term" value="C:mitochondrion"/>
    <property type="evidence" value="ECO:0007669"/>
    <property type="project" value="TreeGrafter"/>
</dbReference>
<evidence type="ECO:0000256" key="1">
    <source>
        <dbReference type="ARBA" id="ARBA00001954"/>
    </source>
</evidence>
<name>A0AAD5TWX9_9FUNG</name>
<evidence type="ECO:0000256" key="7">
    <source>
        <dbReference type="ARBA" id="ARBA00022873"/>
    </source>
</evidence>
<dbReference type="Proteomes" id="UP001211065">
    <property type="component" value="Unassembled WGS sequence"/>
</dbReference>
<evidence type="ECO:0000256" key="4">
    <source>
        <dbReference type="ARBA" id="ARBA00008654"/>
    </source>
</evidence>
<dbReference type="AlphaFoldDB" id="A0AAD5TWX9"/>